<sequence>MARIFNLLILVCSFMNAQPQLYDFSYDGDNRQYYLYTPDSLEAGAALIFVFHGYSGSAAGIMGYSDLNDLADQNGFVVCYPQGLIDDWDYRFWNVGYEFHSNETHDDVGFVKALAYYLQVQYQLSSYNTYSTGMSNGGDMSYLLACQASDVFRAVAPVAGCMMTWIYDSCEPIRPIPVFEIHGTDDDVTWWEGADENNNDGWGPWESVDTTFNFWTEINECTEYTVDTLPNVNPTDGSFVIGHKNIHGINDNEVWLYEVVNGGHDWPGAWGNMDINASAEIWGFLNQFSITAEIGDINFDQTINISDMLLISDGIMNDQPYNYIADYNHDSEINTLDIIFIGNFILDI</sequence>
<keyword evidence="4" id="KW-0732">Signal</keyword>
<organism evidence="9">
    <name type="scientific">marine metagenome</name>
    <dbReference type="NCBI Taxonomy" id="408172"/>
    <lineage>
        <taxon>unclassified sequences</taxon>
        <taxon>metagenomes</taxon>
        <taxon>ecological metagenomes</taxon>
    </lineage>
</organism>
<dbReference type="InterPro" id="IPR043595">
    <property type="entry name" value="FaeB/C/D"/>
</dbReference>
<keyword evidence="6" id="KW-0119">Carbohydrate metabolism</keyword>
<dbReference type="PANTHER" id="PTHR38050">
    <property type="match status" value="1"/>
</dbReference>
<dbReference type="InterPro" id="IPR016134">
    <property type="entry name" value="Dockerin_dom"/>
</dbReference>
<gene>
    <name evidence="9" type="ORF">METZ01_LOCUS143120</name>
</gene>
<proteinExistence type="predicted"/>
<keyword evidence="5" id="KW-0378">Hydrolase</keyword>
<dbReference type="InterPro" id="IPR029058">
    <property type="entry name" value="AB_hydrolase_fold"/>
</dbReference>
<dbReference type="PROSITE" id="PS51766">
    <property type="entry name" value="DOCKERIN"/>
    <property type="match status" value="1"/>
</dbReference>
<accession>A0A381ZLU7</accession>
<dbReference type="Gene3D" id="1.10.1330.10">
    <property type="entry name" value="Dockerin domain"/>
    <property type="match status" value="1"/>
</dbReference>
<evidence type="ECO:0000256" key="2">
    <source>
        <dbReference type="ARBA" id="ARBA00022525"/>
    </source>
</evidence>
<comment type="subcellular location">
    <subcellularLocation>
        <location evidence="1">Secreted</location>
    </subcellularLocation>
</comment>
<dbReference type="InterPro" id="IPR010126">
    <property type="entry name" value="Esterase_phb"/>
</dbReference>
<dbReference type="PANTHER" id="PTHR38050:SF2">
    <property type="entry name" value="FERULOYL ESTERASE C-RELATED"/>
    <property type="match status" value="1"/>
</dbReference>
<protein>
    <recommendedName>
        <fullName evidence="8">Dockerin domain-containing protein</fullName>
    </recommendedName>
</protein>
<dbReference type="GO" id="GO:0045493">
    <property type="term" value="P:xylan catabolic process"/>
    <property type="evidence" value="ECO:0007669"/>
    <property type="project" value="UniProtKB-KW"/>
</dbReference>
<dbReference type="GO" id="GO:0030600">
    <property type="term" value="F:feruloyl esterase activity"/>
    <property type="evidence" value="ECO:0007669"/>
    <property type="project" value="InterPro"/>
</dbReference>
<evidence type="ECO:0000259" key="8">
    <source>
        <dbReference type="PROSITE" id="PS51766"/>
    </source>
</evidence>
<dbReference type="GO" id="GO:0005576">
    <property type="term" value="C:extracellular region"/>
    <property type="evidence" value="ECO:0007669"/>
    <property type="project" value="UniProtKB-SubCell"/>
</dbReference>
<dbReference type="Pfam" id="PF10503">
    <property type="entry name" value="Esterase_PHB"/>
    <property type="match status" value="1"/>
</dbReference>
<evidence type="ECO:0000256" key="7">
    <source>
        <dbReference type="ARBA" id="ARBA00023326"/>
    </source>
</evidence>
<evidence type="ECO:0000256" key="1">
    <source>
        <dbReference type="ARBA" id="ARBA00004613"/>
    </source>
</evidence>
<keyword evidence="2" id="KW-0964">Secreted</keyword>
<dbReference type="EMBL" id="UINC01021845">
    <property type="protein sequence ID" value="SVA90266.1"/>
    <property type="molecule type" value="Genomic_DNA"/>
</dbReference>
<dbReference type="AlphaFoldDB" id="A0A381ZLU7"/>
<dbReference type="SUPFAM" id="SSF63446">
    <property type="entry name" value="Type I dockerin domain"/>
    <property type="match status" value="1"/>
</dbReference>
<evidence type="ECO:0000256" key="3">
    <source>
        <dbReference type="ARBA" id="ARBA00022651"/>
    </source>
</evidence>
<keyword evidence="3" id="KW-0858">Xylan degradation</keyword>
<keyword evidence="7" id="KW-0624">Polysaccharide degradation</keyword>
<evidence type="ECO:0000256" key="5">
    <source>
        <dbReference type="ARBA" id="ARBA00022801"/>
    </source>
</evidence>
<feature type="domain" description="Dockerin" evidence="8">
    <location>
        <begin position="290"/>
        <end position="348"/>
    </location>
</feature>
<name>A0A381ZLU7_9ZZZZ</name>
<dbReference type="InterPro" id="IPR036439">
    <property type="entry name" value="Dockerin_dom_sf"/>
</dbReference>
<reference evidence="9" key="1">
    <citation type="submission" date="2018-05" db="EMBL/GenBank/DDBJ databases">
        <authorList>
            <person name="Lanie J.A."/>
            <person name="Ng W.-L."/>
            <person name="Kazmierczak K.M."/>
            <person name="Andrzejewski T.M."/>
            <person name="Davidsen T.M."/>
            <person name="Wayne K.J."/>
            <person name="Tettelin H."/>
            <person name="Glass J.I."/>
            <person name="Rusch D."/>
            <person name="Podicherti R."/>
            <person name="Tsui H.-C.T."/>
            <person name="Winkler M.E."/>
        </authorList>
    </citation>
    <scope>NUCLEOTIDE SEQUENCE</scope>
</reference>
<dbReference type="SUPFAM" id="SSF53474">
    <property type="entry name" value="alpha/beta-Hydrolases"/>
    <property type="match status" value="1"/>
</dbReference>
<evidence type="ECO:0000313" key="9">
    <source>
        <dbReference type="EMBL" id="SVA90266.1"/>
    </source>
</evidence>
<evidence type="ECO:0000256" key="4">
    <source>
        <dbReference type="ARBA" id="ARBA00022729"/>
    </source>
</evidence>
<dbReference type="CDD" id="cd14256">
    <property type="entry name" value="Dockerin_I"/>
    <property type="match status" value="1"/>
</dbReference>
<evidence type="ECO:0000256" key="6">
    <source>
        <dbReference type="ARBA" id="ARBA00023277"/>
    </source>
</evidence>
<dbReference type="Gene3D" id="3.40.50.1820">
    <property type="entry name" value="alpha/beta hydrolase"/>
    <property type="match status" value="1"/>
</dbReference>